<dbReference type="EMBL" id="JAADJZ010000005">
    <property type="protein sequence ID" value="KAF2875072.1"/>
    <property type="molecule type" value="Genomic_DNA"/>
</dbReference>
<evidence type="ECO:0000313" key="2">
    <source>
        <dbReference type="Proteomes" id="UP000481861"/>
    </source>
</evidence>
<comment type="caution">
    <text evidence="1">The sequence shown here is derived from an EMBL/GenBank/DDBJ whole genome shotgun (WGS) entry which is preliminary data.</text>
</comment>
<keyword evidence="2" id="KW-1185">Reference proteome</keyword>
<reference evidence="1 2" key="1">
    <citation type="submission" date="2020-01" db="EMBL/GenBank/DDBJ databases">
        <authorList>
            <consortium name="DOE Joint Genome Institute"/>
            <person name="Haridas S."/>
            <person name="Albert R."/>
            <person name="Binder M."/>
            <person name="Bloem J."/>
            <person name="Labutti K."/>
            <person name="Salamov A."/>
            <person name="Andreopoulos B."/>
            <person name="Baker S.E."/>
            <person name="Barry K."/>
            <person name="Bills G."/>
            <person name="Bluhm B.H."/>
            <person name="Cannon C."/>
            <person name="Castanera R."/>
            <person name="Culley D.E."/>
            <person name="Daum C."/>
            <person name="Ezra D."/>
            <person name="Gonzalez J.B."/>
            <person name="Henrissat B."/>
            <person name="Kuo A."/>
            <person name="Liang C."/>
            <person name="Lipzen A."/>
            <person name="Lutzoni F."/>
            <person name="Magnuson J."/>
            <person name="Mondo S."/>
            <person name="Nolan M."/>
            <person name="Ohm R."/>
            <person name="Pangilinan J."/>
            <person name="Park H.-J.H."/>
            <person name="Ramirez L."/>
            <person name="Alfaro M."/>
            <person name="Sun H."/>
            <person name="Tritt A."/>
            <person name="Yoshinaga Y."/>
            <person name="Zwiers L.-H.L."/>
            <person name="Turgeon B.G."/>
            <person name="Goodwin S.B."/>
            <person name="Spatafora J.W."/>
            <person name="Crous P.W."/>
            <person name="Grigoriev I.V."/>
        </authorList>
    </citation>
    <scope>NUCLEOTIDE SEQUENCE [LARGE SCALE GENOMIC DNA]</scope>
    <source>
        <strain evidence="1 2">CBS 611.86</strain>
    </source>
</reference>
<organism evidence="1 2">
    <name type="scientific">Massariosphaeria phaeospora</name>
    <dbReference type="NCBI Taxonomy" id="100035"/>
    <lineage>
        <taxon>Eukaryota</taxon>
        <taxon>Fungi</taxon>
        <taxon>Dikarya</taxon>
        <taxon>Ascomycota</taxon>
        <taxon>Pezizomycotina</taxon>
        <taxon>Dothideomycetes</taxon>
        <taxon>Pleosporomycetidae</taxon>
        <taxon>Pleosporales</taxon>
        <taxon>Pleosporales incertae sedis</taxon>
        <taxon>Massariosphaeria</taxon>
    </lineage>
</organism>
<name>A0A7C8IEQ6_9PLEO</name>
<dbReference type="SUPFAM" id="SSF56281">
    <property type="entry name" value="Metallo-hydrolase/oxidoreductase"/>
    <property type="match status" value="1"/>
</dbReference>
<proteinExistence type="predicted"/>
<sequence>MSSKLVPSDPSKVMVIRDIVPKTITTFSTPFWRFGRIKVGGRGTVVRLQSGALAVFSPVALTEDVKKKVAEMGEVKYITALDTEHHIFLGPWHTAYPNAQVLGPEGLPEKRASQSNEAVPFTHIFSASTPILSIGADFDAEFTWEYVAAHANKEIVFNHTPTGTLIQADLLFNYPPTEQFSRTGVSPTSGLLTRLFGAVTNTSGMGQKRLIWYGISARDRSGFSKSVARIEKWRFERIVGCHGDVVETGGKGVFQRVMEWHLDLARKAE</sequence>
<dbReference type="PANTHER" id="PTHR33835:SF1">
    <property type="entry name" value="METALLO-BETA-LACTAMASE DOMAIN-CONTAINING PROTEIN"/>
    <property type="match status" value="1"/>
</dbReference>
<dbReference type="PANTHER" id="PTHR33835">
    <property type="entry name" value="YALI0C07656P"/>
    <property type="match status" value="1"/>
</dbReference>
<protein>
    <recommendedName>
        <fullName evidence="3">Beta-lactamase-like protein</fullName>
    </recommendedName>
</protein>
<dbReference type="OrthoDB" id="421671at2759"/>
<dbReference type="AlphaFoldDB" id="A0A7C8IEQ6"/>
<accession>A0A7C8IEQ6</accession>
<gene>
    <name evidence="1" type="ORF">BDV95DRAFT_626613</name>
</gene>
<dbReference type="InterPro" id="IPR036866">
    <property type="entry name" value="RibonucZ/Hydroxyglut_hydro"/>
</dbReference>
<dbReference type="Proteomes" id="UP000481861">
    <property type="component" value="Unassembled WGS sequence"/>
</dbReference>
<dbReference type="Pfam" id="PF14234">
    <property type="entry name" value="DUF4336"/>
    <property type="match status" value="1"/>
</dbReference>
<evidence type="ECO:0008006" key="3">
    <source>
        <dbReference type="Google" id="ProtNLM"/>
    </source>
</evidence>
<evidence type="ECO:0000313" key="1">
    <source>
        <dbReference type="EMBL" id="KAF2875072.1"/>
    </source>
</evidence>
<dbReference type="InterPro" id="IPR025638">
    <property type="entry name" value="DUF4336"/>
</dbReference>